<evidence type="ECO:0000256" key="1">
    <source>
        <dbReference type="SAM" id="MobiDB-lite"/>
    </source>
</evidence>
<feature type="compositionally biased region" description="Polar residues" evidence="1">
    <location>
        <begin position="121"/>
        <end position="140"/>
    </location>
</feature>
<proteinExistence type="predicted"/>
<keyword evidence="2" id="KW-0472">Membrane</keyword>
<dbReference type="AlphaFoldDB" id="A0AAN6WXL0"/>
<keyword evidence="2" id="KW-0812">Transmembrane</keyword>
<evidence type="ECO:0000256" key="2">
    <source>
        <dbReference type="SAM" id="Phobius"/>
    </source>
</evidence>
<feature type="transmembrane region" description="Helical" evidence="2">
    <location>
        <begin position="243"/>
        <end position="262"/>
    </location>
</feature>
<keyword evidence="2" id="KW-1133">Transmembrane helix</keyword>
<evidence type="ECO:0000313" key="3">
    <source>
        <dbReference type="EMBL" id="KAK4189538.1"/>
    </source>
</evidence>
<reference evidence="3" key="1">
    <citation type="journal article" date="2023" name="Mol. Phylogenet. Evol.">
        <title>Genome-scale phylogeny and comparative genomics of the fungal order Sordariales.</title>
        <authorList>
            <person name="Hensen N."/>
            <person name="Bonometti L."/>
            <person name="Westerberg I."/>
            <person name="Brannstrom I.O."/>
            <person name="Guillou S."/>
            <person name="Cros-Aarteil S."/>
            <person name="Calhoun S."/>
            <person name="Haridas S."/>
            <person name="Kuo A."/>
            <person name="Mondo S."/>
            <person name="Pangilinan J."/>
            <person name="Riley R."/>
            <person name="LaButti K."/>
            <person name="Andreopoulos B."/>
            <person name="Lipzen A."/>
            <person name="Chen C."/>
            <person name="Yan M."/>
            <person name="Daum C."/>
            <person name="Ng V."/>
            <person name="Clum A."/>
            <person name="Steindorff A."/>
            <person name="Ohm R.A."/>
            <person name="Martin F."/>
            <person name="Silar P."/>
            <person name="Natvig D.O."/>
            <person name="Lalanne C."/>
            <person name="Gautier V."/>
            <person name="Ament-Velasquez S.L."/>
            <person name="Kruys A."/>
            <person name="Hutchinson M.I."/>
            <person name="Powell A.J."/>
            <person name="Barry K."/>
            <person name="Miller A.N."/>
            <person name="Grigoriev I.V."/>
            <person name="Debuchy R."/>
            <person name="Gladieux P."/>
            <person name="Hiltunen Thoren M."/>
            <person name="Johannesson H."/>
        </authorList>
    </citation>
    <scope>NUCLEOTIDE SEQUENCE</scope>
    <source>
        <strain evidence="3">PSN309</strain>
    </source>
</reference>
<name>A0AAN6WXL0_9PEZI</name>
<evidence type="ECO:0000313" key="4">
    <source>
        <dbReference type="Proteomes" id="UP001302126"/>
    </source>
</evidence>
<comment type="caution">
    <text evidence="3">The sequence shown here is derived from an EMBL/GenBank/DDBJ whole genome shotgun (WGS) entry which is preliminary data.</text>
</comment>
<organism evidence="3 4">
    <name type="scientific">Podospora australis</name>
    <dbReference type="NCBI Taxonomy" id="1536484"/>
    <lineage>
        <taxon>Eukaryota</taxon>
        <taxon>Fungi</taxon>
        <taxon>Dikarya</taxon>
        <taxon>Ascomycota</taxon>
        <taxon>Pezizomycotina</taxon>
        <taxon>Sordariomycetes</taxon>
        <taxon>Sordariomycetidae</taxon>
        <taxon>Sordariales</taxon>
        <taxon>Podosporaceae</taxon>
        <taxon>Podospora</taxon>
    </lineage>
</organism>
<feature type="compositionally biased region" description="Low complexity" evidence="1">
    <location>
        <begin position="157"/>
        <end position="166"/>
    </location>
</feature>
<gene>
    <name evidence="3" type="ORF">QBC35DRAFT_513961</name>
</gene>
<protein>
    <submittedName>
        <fullName evidence="3">Uncharacterized protein</fullName>
    </submittedName>
</protein>
<feature type="compositionally biased region" description="Low complexity" evidence="1">
    <location>
        <begin position="103"/>
        <end position="120"/>
    </location>
</feature>
<dbReference type="EMBL" id="MU864374">
    <property type="protein sequence ID" value="KAK4189538.1"/>
    <property type="molecule type" value="Genomic_DNA"/>
</dbReference>
<feature type="compositionally biased region" description="Polar residues" evidence="1">
    <location>
        <begin position="171"/>
        <end position="207"/>
    </location>
</feature>
<reference evidence="3" key="2">
    <citation type="submission" date="2023-05" db="EMBL/GenBank/DDBJ databases">
        <authorList>
            <consortium name="Lawrence Berkeley National Laboratory"/>
            <person name="Steindorff A."/>
            <person name="Hensen N."/>
            <person name="Bonometti L."/>
            <person name="Westerberg I."/>
            <person name="Brannstrom I.O."/>
            <person name="Guillou S."/>
            <person name="Cros-Aarteil S."/>
            <person name="Calhoun S."/>
            <person name="Haridas S."/>
            <person name="Kuo A."/>
            <person name="Mondo S."/>
            <person name="Pangilinan J."/>
            <person name="Riley R."/>
            <person name="Labutti K."/>
            <person name="Andreopoulos B."/>
            <person name="Lipzen A."/>
            <person name="Chen C."/>
            <person name="Yanf M."/>
            <person name="Daum C."/>
            <person name="Ng V."/>
            <person name="Clum A."/>
            <person name="Ohm R."/>
            <person name="Martin F."/>
            <person name="Silar P."/>
            <person name="Natvig D."/>
            <person name="Lalanne C."/>
            <person name="Gautier V."/>
            <person name="Ament-Velasquez S.L."/>
            <person name="Kruys A."/>
            <person name="Hutchinson M.I."/>
            <person name="Powell A.J."/>
            <person name="Barry K."/>
            <person name="Miller A.N."/>
            <person name="Grigoriev I.V."/>
            <person name="Debuchy R."/>
            <person name="Gladieux P."/>
            <person name="Thoren M.H."/>
            <person name="Johannesson H."/>
        </authorList>
    </citation>
    <scope>NUCLEOTIDE SEQUENCE</scope>
    <source>
        <strain evidence="3">PSN309</strain>
    </source>
</reference>
<accession>A0AAN6WXL0</accession>
<keyword evidence="4" id="KW-1185">Reference proteome</keyword>
<sequence>MASTASALSLNNFQVVTSSAIPISCILAYNSQIQGCRHTDFKRGSQCSAACVNGLVKVQSTLQDVCGDIRVDIASVLAQALQGNLVQLLCPASATSPGIITTTTTSRASSRAPATTTLSTVSRSTATRVPSLTFTTVRPPTSSASTSTEEAGETETESVASSTTATVDRGFSSTPLPTFEQSAPASTTEQAAPTTSTDTNVPAPTQGTDDDGDRTAVGLPGSGGGSPFDAFAQSIPSSQPRQFVSRGLAAVIAALGISLLLLR</sequence>
<dbReference type="Proteomes" id="UP001302126">
    <property type="component" value="Unassembled WGS sequence"/>
</dbReference>
<feature type="region of interest" description="Disordered" evidence="1">
    <location>
        <begin position="103"/>
        <end position="234"/>
    </location>
</feature>